<dbReference type="PANTHER" id="PTHR13493:SF3">
    <property type="entry name" value="RRNA N6-ADENOSINE-METHYLTRANSFERASE ZCCHC4"/>
    <property type="match status" value="1"/>
</dbReference>
<dbReference type="InterPro" id="IPR017921">
    <property type="entry name" value="Znf_CTCHY"/>
</dbReference>
<evidence type="ECO:0000256" key="5">
    <source>
        <dbReference type="ARBA" id="ARBA00022691"/>
    </source>
</evidence>
<reference evidence="12" key="1">
    <citation type="journal article" date="2023" name="Insect Mol. Biol.">
        <title>Genome sequencing provides insights into the evolution of gene families encoding plant cell wall-degrading enzymes in longhorned beetles.</title>
        <authorList>
            <person name="Shin N.R."/>
            <person name="Okamura Y."/>
            <person name="Kirsch R."/>
            <person name="Pauchet Y."/>
        </authorList>
    </citation>
    <scope>NUCLEOTIDE SEQUENCE</scope>
    <source>
        <strain evidence="12">RBIC_L_NR</strain>
    </source>
</reference>
<dbReference type="GO" id="GO:0005730">
    <property type="term" value="C:nucleolus"/>
    <property type="evidence" value="ECO:0007669"/>
    <property type="project" value="TreeGrafter"/>
</dbReference>
<evidence type="ECO:0008006" key="14">
    <source>
        <dbReference type="Google" id="ProtNLM"/>
    </source>
</evidence>
<comment type="caution">
    <text evidence="12">The sequence shown here is derived from an EMBL/GenBank/DDBJ whole genome shotgun (WGS) entry which is preliminary data.</text>
</comment>
<evidence type="ECO:0000313" key="13">
    <source>
        <dbReference type="Proteomes" id="UP001162156"/>
    </source>
</evidence>
<dbReference type="AlphaFoldDB" id="A0AAV8X011"/>
<dbReference type="SUPFAM" id="SSF161245">
    <property type="entry name" value="Zinc hairpin stack"/>
    <property type="match status" value="1"/>
</dbReference>
<dbReference type="Proteomes" id="UP001162156">
    <property type="component" value="Unassembled WGS sequence"/>
</dbReference>
<dbReference type="InterPro" id="IPR041370">
    <property type="entry name" value="Mlase_EEF1AKMT1/ZCCHC4"/>
</dbReference>
<keyword evidence="3" id="KW-0489">Methyltransferase</keyword>
<evidence type="ECO:0000256" key="6">
    <source>
        <dbReference type="ARBA" id="ARBA00022723"/>
    </source>
</evidence>
<keyword evidence="13" id="KW-1185">Reference proteome</keyword>
<accession>A0AAV8X011</accession>
<dbReference type="PROSITE" id="PS50158">
    <property type="entry name" value="ZF_CCHC"/>
    <property type="match status" value="1"/>
</dbReference>
<evidence type="ECO:0000256" key="2">
    <source>
        <dbReference type="ARBA" id="ARBA00022490"/>
    </source>
</evidence>
<evidence type="ECO:0000256" key="7">
    <source>
        <dbReference type="ARBA" id="ARBA00022771"/>
    </source>
</evidence>
<comment type="subcellular location">
    <subcellularLocation>
        <location evidence="1">Cytoplasm</location>
    </subcellularLocation>
</comment>
<dbReference type="InterPro" id="IPR039846">
    <property type="entry name" value="ZCCHC4"/>
</dbReference>
<proteinExistence type="predicted"/>
<dbReference type="PROSITE" id="PS50216">
    <property type="entry name" value="DHHC"/>
    <property type="match status" value="1"/>
</dbReference>
<keyword evidence="6" id="KW-0479">Metal-binding</keyword>
<keyword evidence="4" id="KW-0808">Transferase</keyword>
<evidence type="ECO:0000256" key="4">
    <source>
        <dbReference type="ARBA" id="ARBA00022679"/>
    </source>
</evidence>
<keyword evidence="8" id="KW-0862">Zinc</keyword>
<dbReference type="GO" id="GO:0008270">
    <property type="term" value="F:zinc ion binding"/>
    <property type="evidence" value="ECO:0007669"/>
    <property type="project" value="UniProtKB-KW"/>
</dbReference>
<dbReference type="PANTHER" id="PTHR13493">
    <property type="entry name" value="ZINC FINGER CCHC DOMAIN-CONTAINING"/>
    <property type="match status" value="1"/>
</dbReference>
<dbReference type="GO" id="GO:0005737">
    <property type="term" value="C:cytoplasm"/>
    <property type="evidence" value="ECO:0007669"/>
    <property type="project" value="UniProtKB-SubCell"/>
</dbReference>
<dbReference type="InterPro" id="IPR010666">
    <property type="entry name" value="Znf_GRF"/>
</dbReference>
<dbReference type="Pfam" id="PF10237">
    <property type="entry name" value="N6-adenineMlase"/>
    <property type="match status" value="1"/>
</dbReference>
<keyword evidence="7 9" id="KW-0863">Zinc-finger</keyword>
<sequence>MTTKGSVEVITENLESHPHCPHGPTILFSREVKGKKRNFFACSACRDRKHCNFFLWEDERNKLTKFKKRKLFLIMNQIRNLSPERRIYCHICSEFVLENFENKHTNHSSLKGISNYQLDHPSEILPALEDTKKEAQYLFSKASIETLVNIFKTLGYKNVICIGTPRIHEYIRSSCEDMNSILLDIDCRFHNFFGPLEYCWYNMFNDYFFFNEAKTVFEDFLKCNRAEGMVLIIDPPFGGRVEPLAFTLNKLNHQYKSLNKLKKDLPIFWIFPYFMEPQILNSLSNFRMLDYKVEYDNHLLFQDGPKGRKQGSPVRIFTNVNPSLIRLPDNGYTYCRPCNRWVSEENNHCDLCNSCTSKDGRTYVHCSTCMRCVKPTWKHCKQCGRCAQVEHKCDCFHCKESGHKKSECPLLKQLSCKKRKNHMKKNKSKKMRK</sequence>
<evidence type="ECO:0000259" key="10">
    <source>
        <dbReference type="PROSITE" id="PS50158"/>
    </source>
</evidence>
<dbReference type="Pfam" id="PF06839">
    <property type="entry name" value="Zn_ribbon_GRF"/>
    <property type="match status" value="1"/>
</dbReference>
<feature type="domain" description="CTCHY-type" evidence="11">
    <location>
        <begin position="330"/>
        <end position="394"/>
    </location>
</feature>
<evidence type="ECO:0000256" key="9">
    <source>
        <dbReference type="PROSITE-ProRule" id="PRU00047"/>
    </source>
</evidence>
<evidence type="ECO:0000256" key="1">
    <source>
        <dbReference type="ARBA" id="ARBA00004496"/>
    </source>
</evidence>
<dbReference type="InterPro" id="IPR037275">
    <property type="entry name" value="Znf_CTCHY_sf"/>
</dbReference>
<evidence type="ECO:0000259" key="11">
    <source>
        <dbReference type="PROSITE" id="PS51270"/>
    </source>
</evidence>
<evidence type="ECO:0000313" key="12">
    <source>
        <dbReference type="EMBL" id="KAJ8932230.1"/>
    </source>
</evidence>
<dbReference type="EMBL" id="JANEYF010004081">
    <property type="protein sequence ID" value="KAJ8932230.1"/>
    <property type="molecule type" value="Genomic_DNA"/>
</dbReference>
<name>A0AAV8X011_9CUCU</name>
<dbReference type="InterPro" id="IPR001878">
    <property type="entry name" value="Znf_CCHC"/>
</dbReference>
<protein>
    <recommendedName>
        <fullName evidence="14">Zinc finger CCHC domain-containing protein 4</fullName>
    </recommendedName>
</protein>
<dbReference type="PROSITE" id="PS51270">
    <property type="entry name" value="ZF_CTCHY"/>
    <property type="match status" value="1"/>
</dbReference>
<gene>
    <name evidence="12" type="ORF">NQ314_014823</name>
</gene>
<evidence type="ECO:0000256" key="3">
    <source>
        <dbReference type="ARBA" id="ARBA00022603"/>
    </source>
</evidence>
<feature type="domain" description="CCHC-type" evidence="10">
    <location>
        <begin position="395"/>
        <end position="409"/>
    </location>
</feature>
<evidence type="ECO:0000256" key="8">
    <source>
        <dbReference type="ARBA" id="ARBA00022833"/>
    </source>
</evidence>
<keyword evidence="5" id="KW-0949">S-adenosyl-L-methionine</keyword>
<keyword evidence="2" id="KW-0963">Cytoplasm</keyword>
<organism evidence="12 13">
    <name type="scientific">Rhamnusium bicolor</name>
    <dbReference type="NCBI Taxonomy" id="1586634"/>
    <lineage>
        <taxon>Eukaryota</taxon>
        <taxon>Metazoa</taxon>
        <taxon>Ecdysozoa</taxon>
        <taxon>Arthropoda</taxon>
        <taxon>Hexapoda</taxon>
        <taxon>Insecta</taxon>
        <taxon>Pterygota</taxon>
        <taxon>Neoptera</taxon>
        <taxon>Endopterygota</taxon>
        <taxon>Coleoptera</taxon>
        <taxon>Polyphaga</taxon>
        <taxon>Cucujiformia</taxon>
        <taxon>Chrysomeloidea</taxon>
        <taxon>Cerambycidae</taxon>
        <taxon>Lepturinae</taxon>
        <taxon>Rhagiini</taxon>
        <taxon>Rhamnusium</taxon>
    </lineage>
</organism>
<dbReference type="GO" id="GO:0008988">
    <property type="term" value="F:rRNA (adenine-N6-)-methyltransferase activity"/>
    <property type="evidence" value="ECO:0007669"/>
    <property type="project" value="InterPro"/>
</dbReference>
<dbReference type="GO" id="GO:0003676">
    <property type="term" value="F:nucleic acid binding"/>
    <property type="evidence" value="ECO:0007669"/>
    <property type="project" value="InterPro"/>
</dbReference>